<dbReference type="Gene3D" id="3.30.43.10">
    <property type="entry name" value="Uridine Diphospho-n-acetylenolpyruvylglucosamine Reductase, domain 2"/>
    <property type="match status" value="1"/>
</dbReference>
<dbReference type="InterPro" id="IPR017900">
    <property type="entry name" value="4Fe4S_Fe_S_CS"/>
</dbReference>
<feature type="domain" description="4Fe-4S ferredoxin-type" evidence="12">
    <location>
        <begin position="564"/>
        <end position="593"/>
    </location>
</feature>
<proteinExistence type="inferred from homology"/>
<dbReference type="InterPro" id="IPR004017">
    <property type="entry name" value="Cys_rich_dom"/>
</dbReference>
<dbReference type="Pfam" id="PF02754">
    <property type="entry name" value="CCG"/>
    <property type="match status" value="1"/>
</dbReference>
<dbReference type="Gene3D" id="1.10.1060.10">
    <property type="entry name" value="Alpha-helical ferredoxin"/>
    <property type="match status" value="1"/>
</dbReference>
<keyword evidence="6" id="KW-0809">Transit peptide</keyword>
<evidence type="ECO:0000256" key="7">
    <source>
        <dbReference type="ARBA" id="ARBA00023002"/>
    </source>
</evidence>
<dbReference type="Pfam" id="PF01565">
    <property type="entry name" value="FAD_binding_4"/>
    <property type="match status" value="1"/>
</dbReference>
<dbReference type="Proteomes" id="UP001597145">
    <property type="component" value="Unassembled WGS sequence"/>
</dbReference>
<dbReference type="PANTHER" id="PTHR11748">
    <property type="entry name" value="D-LACTATE DEHYDROGENASE"/>
    <property type="match status" value="1"/>
</dbReference>
<gene>
    <name evidence="14" type="ORF">ACFSCY_38900</name>
</gene>
<dbReference type="InterPro" id="IPR006094">
    <property type="entry name" value="Oxid_FAD_bind_N"/>
</dbReference>
<keyword evidence="7" id="KW-0560">Oxidoreductase</keyword>
<dbReference type="Gene3D" id="1.10.45.10">
    <property type="entry name" value="Vanillyl-alcohol Oxidase, Chain A, domain 4"/>
    <property type="match status" value="1"/>
</dbReference>
<organism evidence="14 15">
    <name type="scientific">Pseudonocardia aurantiaca</name>
    <dbReference type="NCBI Taxonomy" id="75290"/>
    <lineage>
        <taxon>Bacteria</taxon>
        <taxon>Bacillati</taxon>
        <taxon>Actinomycetota</taxon>
        <taxon>Actinomycetes</taxon>
        <taxon>Pseudonocardiales</taxon>
        <taxon>Pseudonocardiaceae</taxon>
        <taxon>Pseudonocardia</taxon>
    </lineage>
</organism>
<dbReference type="RefSeq" id="WP_343969200.1">
    <property type="nucleotide sequence ID" value="NZ_BAAAJG010000001.1"/>
</dbReference>
<evidence type="ECO:0000256" key="6">
    <source>
        <dbReference type="ARBA" id="ARBA00022946"/>
    </source>
</evidence>
<evidence type="ECO:0000256" key="2">
    <source>
        <dbReference type="ARBA" id="ARBA00008000"/>
    </source>
</evidence>
<keyword evidence="15" id="KW-1185">Reference proteome</keyword>
<dbReference type="SUPFAM" id="SSF56176">
    <property type="entry name" value="FAD-binding/transporter-associated domain-like"/>
    <property type="match status" value="1"/>
</dbReference>
<dbReference type="Gene3D" id="3.30.70.2740">
    <property type="match status" value="1"/>
</dbReference>
<evidence type="ECO:0000256" key="1">
    <source>
        <dbReference type="ARBA" id="ARBA00001974"/>
    </source>
</evidence>
<keyword evidence="4" id="KW-0479">Metal-binding</keyword>
<dbReference type="PANTHER" id="PTHR11748:SF111">
    <property type="entry name" value="D-LACTATE DEHYDROGENASE, MITOCHONDRIAL-RELATED"/>
    <property type="match status" value="1"/>
</dbReference>
<dbReference type="EMBL" id="JBHUCP010000064">
    <property type="protein sequence ID" value="MFD1535386.1"/>
    <property type="molecule type" value="Genomic_DNA"/>
</dbReference>
<keyword evidence="3" id="KW-0285">Flavoprotein</keyword>
<comment type="caution">
    <text evidence="14">The sequence shown here is derived from an EMBL/GenBank/DDBJ whole genome shotgun (WGS) entry which is preliminary data.</text>
</comment>
<dbReference type="SUPFAM" id="SSF55103">
    <property type="entry name" value="FAD-linked oxidases, C-terminal domain"/>
    <property type="match status" value="1"/>
</dbReference>
<dbReference type="PROSITE" id="PS51387">
    <property type="entry name" value="FAD_PCMH"/>
    <property type="match status" value="1"/>
</dbReference>
<keyword evidence="5" id="KW-0274">FAD</keyword>
<evidence type="ECO:0000256" key="3">
    <source>
        <dbReference type="ARBA" id="ARBA00022630"/>
    </source>
</evidence>
<evidence type="ECO:0000259" key="13">
    <source>
        <dbReference type="PROSITE" id="PS51387"/>
    </source>
</evidence>
<dbReference type="InterPro" id="IPR017896">
    <property type="entry name" value="4Fe4S_Fe-S-bd"/>
</dbReference>
<evidence type="ECO:0000256" key="5">
    <source>
        <dbReference type="ARBA" id="ARBA00022827"/>
    </source>
</evidence>
<dbReference type="SUPFAM" id="SSF46548">
    <property type="entry name" value="alpha-helical ferredoxin"/>
    <property type="match status" value="1"/>
</dbReference>
<keyword evidence="9" id="KW-0411">Iron-sulfur</keyword>
<dbReference type="Gene3D" id="3.30.465.10">
    <property type="match status" value="1"/>
</dbReference>
<evidence type="ECO:0000313" key="14">
    <source>
        <dbReference type="EMBL" id="MFD1535386.1"/>
    </source>
</evidence>
<keyword evidence="8" id="KW-0408">Iron</keyword>
<dbReference type="InterPro" id="IPR004113">
    <property type="entry name" value="FAD-bd_oxidored_4_C"/>
</dbReference>
<evidence type="ECO:0000313" key="15">
    <source>
        <dbReference type="Proteomes" id="UP001597145"/>
    </source>
</evidence>
<dbReference type="EC" id="1.1.2.4" evidence="10"/>
<dbReference type="InterPro" id="IPR016167">
    <property type="entry name" value="FAD-bd_PCMH_sub1"/>
</dbReference>
<name>A0ABW4FY24_9PSEU</name>
<evidence type="ECO:0000256" key="8">
    <source>
        <dbReference type="ARBA" id="ARBA00023004"/>
    </source>
</evidence>
<evidence type="ECO:0000256" key="4">
    <source>
        <dbReference type="ARBA" id="ARBA00022723"/>
    </source>
</evidence>
<evidence type="ECO:0000256" key="9">
    <source>
        <dbReference type="ARBA" id="ARBA00023014"/>
    </source>
</evidence>
<accession>A0ABW4FY24</accession>
<comment type="similarity">
    <text evidence="2">Belongs to the FAD-binding oxidoreductase/transferase type 4 family.</text>
</comment>
<protein>
    <recommendedName>
        <fullName evidence="10">D-lactate dehydrogenase (cytochrome)</fullName>
        <ecNumber evidence="10">1.1.2.4</ecNumber>
    </recommendedName>
</protein>
<dbReference type="PROSITE" id="PS51379">
    <property type="entry name" value="4FE4S_FER_2"/>
    <property type="match status" value="1"/>
</dbReference>
<comment type="cofactor">
    <cofactor evidence="1">
        <name>FAD</name>
        <dbReference type="ChEBI" id="CHEBI:57692"/>
    </cofactor>
</comment>
<dbReference type="InterPro" id="IPR016166">
    <property type="entry name" value="FAD-bd_PCMH"/>
</dbReference>
<evidence type="ECO:0000259" key="12">
    <source>
        <dbReference type="PROSITE" id="PS51379"/>
    </source>
</evidence>
<sequence length="979" mass="106780">MTLLAPKPEDLRPEETEGPAQGRVPDNRAAGTPESLRRDLSRILGDSKVLHTIADLVKYASDASPYRFVPQVVVIAEDVADVSAVLEYAHENQRQVVFRAAGTSLNGQAQGEDILVDVRRHWAGMAVLNGGARARIKPGTTIGRTNATLSHYRRLMGPDPASSSVCCVGGVVANNASGMTAGVTRNSYKLLSSVTLVLPSGTVVDTADPQVDEKLLRAEPELCAGLLDLKHEIEQNQELVSRIRSKYQLKNTSGYRLDSFLDGGTPAAILRGLTVGSEGTLGFIAETVFDTVPLDRYKHTAMLFFPTLRDAGAAVPPFAEAGARAIEIMDGNTLRACASVEGVPSDWADLPQDVTALLVEFRAPDEDAQRRNVAAAHRVLAELDLVTPVDSVTNEFINDASVISTYWHAREAFMTAVGKARPTGTTLITEDFAVSPSQLADACVALKDLQRKHGFDAAVAGHAAHGNLHFLLAFDAANPRDVVRYAEFMNEFCDMVVRRFDGSLKAEHATGRNMTPFLQMEWGPDATDLMWRIKQLFDPAGVLAPGVVLNRDPNAHLRGLKSIPSIEAIADPCIECGFCEAVCPSRDLTTTPRQRIVLRREMLRQPIGSTVLESLLDSYGYDAVDTCAGDSTCKIACPVGIDTGAMMKGFRHQRHSAREERSAARVAKSYSAIESAVRVALGAADHLPDRLLEDVTQLIRKVVSPDLMPEWLPEIPGPASRRLPQTDRTTATAVYYVACVNRIFAGPDGEAQLSLPKAMVALSNRAGRPVWIPSDMGGSCCATIWHSKGYDEGNRVMANRIVEKAWEWTDEGRLPFILDASSCTLGVKEEVKPYLTPKNRRKHEQLEVLDSLRWATTELLPNLEITQKSASAVLHPSCSMRHLGDVEDLQRLAAACAEDVQVPVYAECCGFAGDRGMLHKELTETATVHEAEEVRSREFSAHLSANRTCEIGMQHATGRPYYSVLIELERASRPRRDAS</sequence>
<dbReference type="InterPro" id="IPR016169">
    <property type="entry name" value="FAD-bd_PCMH_sub2"/>
</dbReference>
<dbReference type="PROSITE" id="PS00198">
    <property type="entry name" value="4FE4S_FER_1"/>
    <property type="match status" value="1"/>
</dbReference>
<reference evidence="15" key="1">
    <citation type="journal article" date="2019" name="Int. J. Syst. Evol. Microbiol.">
        <title>The Global Catalogue of Microorganisms (GCM) 10K type strain sequencing project: providing services to taxonomists for standard genome sequencing and annotation.</title>
        <authorList>
            <consortium name="The Broad Institute Genomics Platform"/>
            <consortium name="The Broad Institute Genome Sequencing Center for Infectious Disease"/>
            <person name="Wu L."/>
            <person name="Ma J."/>
        </authorList>
    </citation>
    <scope>NUCLEOTIDE SEQUENCE [LARGE SCALE GENOMIC DNA]</scope>
    <source>
        <strain evidence="15">JCM 12165</strain>
    </source>
</reference>
<evidence type="ECO:0000256" key="10">
    <source>
        <dbReference type="ARBA" id="ARBA00038897"/>
    </source>
</evidence>
<dbReference type="InterPro" id="IPR016164">
    <property type="entry name" value="FAD-linked_Oxase-like_C"/>
</dbReference>
<dbReference type="InterPro" id="IPR016171">
    <property type="entry name" value="Vanillyl_alc_oxidase_C-sub2"/>
</dbReference>
<feature type="region of interest" description="Disordered" evidence="11">
    <location>
        <begin position="1"/>
        <end position="35"/>
    </location>
</feature>
<dbReference type="Pfam" id="PF02913">
    <property type="entry name" value="FAD-oxidase_C"/>
    <property type="match status" value="1"/>
</dbReference>
<evidence type="ECO:0000256" key="11">
    <source>
        <dbReference type="SAM" id="MobiDB-lite"/>
    </source>
</evidence>
<dbReference type="Pfam" id="PF13183">
    <property type="entry name" value="Fer4_8"/>
    <property type="match status" value="1"/>
</dbReference>
<dbReference type="InterPro" id="IPR009051">
    <property type="entry name" value="Helical_ferredxn"/>
</dbReference>
<feature type="domain" description="FAD-binding PCMH-type" evidence="13">
    <location>
        <begin position="66"/>
        <end position="294"/>
    </location>
</feature>
<dbReference type="InterPro" id="IPR036318">
    <property type="entry name" value="FAD-bd_PCMH-like_sf"/>
</dbReference>